<feature type="region of interest" description="Disordered" evidence="1">
    <location>
        <begin position="844"/>
        <end position="905"/>
    </location>
</feature>
<feature type="compositionally biased region" description="Low complexity" evidence="1">
    <location>
        <begin position="857"/>
        <end position="873"/>
    </location>
</feature>
<evidence type="ECO:0000259" key="3">
    <source>
        <dbReference type="Pfam" id="PF10633"/>
    </source>
</evidence>
<gene>
    <name evidence="4" type="ORF">BEU04_04675</name>
</gene>
<keyword evidence="2" id="KW-0472">Membrane</keyword>
<accession>A0A1J5TAW6</accession>
<keyword evidence="2" id="KW-0812">Transmembrane</keyword>
<evidence type="ECO:0000313" key="5">
    <source>
        <dbReference type="Proteomes" id="UP000183815"/>
    </source>
</evidence>
<feature type="transmembrane region" description="Helical" evidence="2">
    <location>
        <begin position="822"/>
        <end position="839"/>
    </location>
</feature>
<evidence type="ECO:0000256" key="2">
    <source>
        <dbReference type="SAM" id="Phobius"/>
    </source>
</evidence>
<keyword evidence="2" id="KW-1133">Transmembrane helix</keyword>
<evidence type="ECO:0000313" key="4">
    <source>
        <dbReference type="EMBL" id="OIR18001.1"/>
    </source>
</evidence>
<evidence type="ECO:0000256" key="1">
    <source>
        <dbReference type="SAM" id="MobiDB-lite"/>
    </source>
</evidence>
<feature type="compositionally biased region" description="Low complexity" evidence="1">
    <location>
        <begin position="881"/>
        <end position="894"/>
    </location>
</feature>
<dbReference type="PANTHER" id="PTHR39198:SF1">
    <property type="entry name" value="ALPHA-GALACTOSIDASE NEW3 DOMAIN-CONTAINING PROTEIN"/>
    <property type="match status" value="1"/>
</dbReference>
<dbReference type="Gene3D" id="2.60.40.10">
    <property type="entry name" value="Immunoglobulins"/>
    <property type="match status" value="1"/>
</dbReference>
<dbReference type="InterPro" id="IPR018905">
    <property type="entry name" value="A-galactase_NEW3"/>
</dbReference>
<organism evidence="4 5">
    <name type="scientific">Marine Group III euryarchaeote CG-Bathy1</name>
    <dbReference type="NCBI Taxonomy" id="1889001"/>
    <lineage>
        <taxon>Archaea</taxon>
        <taxon>Methanobacteriati</taxon>
        <taxon>Thermoplasmatota</taxon>
        <taxon>Thermoplasmata</taxon>
        <taxon>Candidatus Thermoprofundales</taxon>
    </lineage>
</organism>
<sequence>MAVVAAFLISAISTPYLVGYSDAETVNANSEIIGLYFTEPDNSPELHTIRPSADFEDRETIVIGPTGGTSETMATIESFATDLEIEPYNSAAGDAFKILLYAEVDENTGGPRDIEIKVFDSDTPDGTSESDMIAYTDSCSIKTREVGFGDPEPNGEDENECDIPISGDSEDCDGSTFGSSYTFCSGNYLVMEIINEGDFDVYISIDSEETPSHLLTIAAPVKDITIDTFSLDLNSNSDLERVATTYFEPNLPTDKAKMFFSGTVTDSFGGYDVRDVLIKVTDSSDSEVFSETVEVSLSDDEVDGAVVYGEITWDYLGDVNAGIYTVHAEIRTHASDPENEEDYYYSVTSPITMEEYGAYVYSEVTEQGITEDGYVDYSVSVVNSGDNSDSFEITADGAPSGWSVNPLSDDTGSLSAGQDYTTSFRVTLEDSNTNNEIAVILFTAHSNGDDDVSFSLTTTTTIGEGYDVEVMFENGETSGHEALANDWNAFSLQVMNEGLSRDTIRLTSSSSNNLWGLEFEYAGDRSTILDIVDIDAKANVTVTVWIQPSPAGNQDTNQFTIEGVSDNMSDARHSVSFYVERYFQIDLDATSGSEYLDMSAGGTREVSFTITSNVEGSNTFELSTENLPSGWSTDFDGLANGDSIILNEGQTEVFKLSVTLSQQAVYTDNGYEIRVKAIHQDDSSIFSQKILTFNIQKITTFQVVAPITKAVIAPDESVTFTLEIDNQGNVDSTFVVSALSVPSGWRVTFPDGSSIPISAGSTSSVQVEIASSADSKNGDSEVITIVVSRTDADGTSEQSKDFTVDVEDAFGGRLMSTLEDTWYVFVFLILVIVVGVSSLRSADSEEDWDEDKEEKPTQQAAAPPAAPVVAETPAAPPVEPVIPSVEPEPVTPSTDDSSEEEMEWN</sequence>
<reference evidence="4 5" key="1">
    <citation type="submission" date="2016-08" db="EMBL/GenBank/DDBJ databases">
        <title>New Insights into Marine Group III Euryarchaeota, from dark to light.</title>
        <authorList>
            <person name="Haro-Moreno J.M."/>
            <person name="Rodriguez-Valera F."/>
            <person name="Lopez-Garcia P."/>
            <person name="Moreira D."/>
            <person name="Martin-Cuadrado A.B."/>
        </authorList>
    </citation>
    <scope>NUCLEOTIDE SEQUENCE [LARGE SCALE GENOMIC DNA]</scope>
    <source>
        <strain evidence="4">CG-Bathy1</strain>
    </source>
</reference>
<dbReference type="InterPro" id="IPR013783">
    <property type="entry name" value="Ig-like_fold"/>
</dbReference>
<comment type="caution">
    <text evidence="4">The sequence shown here is derived from an EMBL/GenBank/DDBJ whole genome shotgun (WGS) entry which is preliminary data.</text>
</comment>
<dbReference type="Pfam" id="PF10633">
    <property type="entry name" value="NPCBM_assoc"/>
    <property type="match status" value="1"/>
</dbReference>
<dbReference type="Proteomes" id="UP000183815">
    <property type="component" value="Unassembled WGS sequence"/>
</dbReference>
<proteinExistence type="predicted"/>
<protein>
    <recommendedName>
        <fullName evidence="3">Alpha-galactosidase NEW3 domain-containing protein</fullName>
    </recommendedName>
</protein>
<dbReference type="PANTHER" id="PTHR39198">
    <property type="entry name" value="HYPOTHETICAL MEMBRANE PROTEIN, CONSERVED"/>
    <property type="match status" value="1"/>
</dbReference>
<dbReference type="AlphaFoldDB" id="A0A1J5TAW6"/>
<feature type="compositionally biased region" description="Acidic residues" evidence="1">
    <location>
        <begin position="896"/>
        <end position="905"/>
    </location>
</feature>
<name>A0A1J5TAW6_9ARCH</name>
<dbReference type="EMBL" id="MIYU01000008">
    <property type="protein sequence ID" value="OIR18001.1"/>
    <property type="molecule type" value="Genomic_DNA"/>
</dbReference>
<feature type="domain" description="Alpha-galactosidase NEW3" evidence="3">
    <location>
        <begin position="713"/>
        <end position="782"/>
    </location>
</feature>